<dbReference type="Proteomes" id="UP001611251">
    <property type="component" value="Unassembled WGS sequence"/>
</dbReference>
<dbReference type="InterPro" id="IPR024572">
    <property type="entry name" value="RcnB"/>
</dbReference>
<feature type="signal peptide" evidence="2">
    <location>
        <begin position="1"/>
        <end position="26"/>
    </location>
</feature>
<sequence length="146" mass="15946">MRSTKVVRFSTGLLMGALCLISQAQAEDTQSNVPQPPQIEQPAAQPQAPSDATSPAASAPSDAAPASPPNYDLDTVVIDYKEHKIGDTVPPEYLTKTYTITEWQKRNLTAPEENSHWTYVGGNYLLITNDTGKILKAESGDIFFRH</sequence>
<protein>
    <submittedName>
        <fullName evidence="3">RcnB family protein</fullName>
    </submittedName>
</protein>
<dbReference type="Pfam" id="PF11776">
    <property type="entry name" value="RcnB"/>
    <property type="match status" value="1"/>
</dbReference>
<evidence type="ECO:0000313" key="4">
    <source>
        <dbReference type="Proteomes" id="UP001611251"/>
    </source>
</evidence>
<evidence type="ECO:0000313" key="3">
    <source>
        <dbReference type="EMBL" id="MFH8133257.1"/>
    </source>
</evidence>
<feature type="chain" id="PRO_5046638027" evidence="2">
    <location>
        <begin position="27"/>
        <end position="146"/>
    </location>
</feature>
<evidence type="ECO:0000256" key="2">
    <source>
        <dbReference type="SAM" id="SignalP"/>
    </source>
</evidence>
<dbReference type="EMBL" id="JBGFSN010000003">
    <property type="protein sequence ID" value="MFH8133257.1"/>
    <property type="molecule type" value="Genomic_DNA"/>
</dbReference>
<keyword evidence="4" id="KW-1185">Reference proteome</keyword>
<dbReference type="Gene3D" id="3.10.450.160">
    <property type="entry name" value="inner membrane protein cigr"/>
    <property type="match status" value="1"/>
</dbReference>
<evidence type="ECO:0000256" key="1">
    <source>
        <dbReference type="SAM" id="MobiDB-lite"/>
    </source>
</evidence>
<keyword evidence="2" id="KW-0732">Signal</keyword>
<accession>A0ABW7PSH4</accession>
<feature type="compositionally biased region" description="Low complexity" evidence="1">
    <location>
        <begin position="40"/>
        <end position="65"/>
    </location>
</feature>
<gene>
    <name evidence="3" type="ORF">ABU178_03550</name>
</gene>
<organism evidence="3 4">
    <name type="scientific">Pantoea osteomyelitidis</name>
    <dbReference type="NCBI Taxonomy" id="3230026"/>
    <lineage>
        <taxon>Bacteria</taxon>
        <taxon>Pseudomonadati</taxon>
        <taxon>Pseudomonadota</taxon>
        <taxon>Gammaproteobacteria</taxon>
        <taxon>Enterobacterales</taxon>
        <taxon>Erwiniaceae</taxon>
        <taxon>Pantoea</taxon>
    </lineage>
</organism>
<feature type="region of interest" description="Disordered" evidence="1">
    <location>
        <begin position="25"/>
        <end position="72"/>
    </location>
</feature>
<proteinExistence type="predicted"/>
<dbReference type="RefSeq" id="WP_397212046.1">
    <property type="nucleotide sequence ID" value="NZ_JBGFSN010000003.1"/>
</dbReference>
<reference evidence="3 4" key="1">
    <citation type="submission" date="2024-08" db="EMBL/GenBank/DDBJ databases">
        <title>Pantoea ronii - a newly identified human opportunistic pathogen.</title>
        <authorList>
            <person name="Keidar-Friedman D."/>
            <person name="Sorek N."/>
            <person name="Leshin-Carmel D."/>
            <person name="Tsur A."/>
            <person name="Amsalem M."/>
            <person name="Tolkach D."/>
            <person name="Brosh-Nissimov T."/>
        </authorList>
    </citation>
    <scope>NUCLEOTIDE SEQUENCE [LARGE SCALE GENOMIC DNA]</scope>
    <source>
        <strain evidence="3 4">AA23256</strain>
    </source>
</reference>
<comment type="caution">
    <text evidence="3">The sequence shown here is derived from an EMBL/GenBank/DDBJ whole genome shotgun (WGS) entry which is preliminary data.</text>
</comment>
<name>A0ABW7PSH4_9GAMM</name>